<keyword evidence="2" id="KW-1185">Reference proteome</keyword>
<dbReference type="EMBL" id="PEDL01000010">
    <property type="protein sequence ID" value="PHV70445.1"/>
    <property type="molecule type" value="Genomic_DNA"/>
</dbReference>
<reference evidence="1" key="1">
    <citation type="submission" date="2017-10" db="EMBL/GenBank/DDBJ databases">
        <title>Genome sequence of cellulolytic Lachnospiraceae bacterium XHS1971 isolated from hotspring sediment.</title>
        <authorList>
            <person name="Vasudevan G."/>
            <person name="Joshi A.J."/>
            <person name="Hivarkar S."/>
            <person name="Lanjekar V.B."/>
            <person name="Dhakephalkar P.K."/>
            <person name="Dagar S."/>
        </authorList>
    </citation>
    <scope>NUCLEOTIDE SEQUENCE</scope>
    <source>
        <strain evidence="1">XHS1971</strain>
    </source>
</reference>
<proteinExistence type="predicted"/>
<accession>A0AC61DC17</accession>
<protein>
    <submittedName>
        <fullName evidence="1">ABC transporter permease</fullName>
    </submittedName>
</protein>
<dbReference type="Proteomes" id="UP000224460">
    <property type="component" value="Unassembled WGS sequence"/>
</dbReference>
<gene>
    <name evidence="1" type="ORF">CS063_10145</name>
</gene>
<evidence type="ECO:0000313" key="1">
    <source>
        <dbReference type="EMBL" id="PHV70445.1"/>
    </source>
</evidence>
<sequence>MEKVLGDKKAIALFIVPPLLLFIGVVFIPIIWSIVYSLYSGMPGVKFDFVGLSNYTKMMQDKTFWQAFWMNMRYVGIVTSGQILFGLLMAMIFQFAIKKYKVFVRTIVFFPVVLPSVAVAQLFSKMFEITPSYGLINALLEVMGLTELIQPWLGQGGTAFGVLCIMDIWTAIGFYAVIIYGALVDIPGEVIEAAQIDGANSFQLFRRILIPLLKPILTTCFIFSLSGTLKMFESATALTKGGPGVATRSLSMFMYNTSFTYSEYGYGSTVAVFILIECLVATCLVGLISKKLKGDV</sequence>
<comment type="caution">
    <text evidence="1">The sequence shown here is derived from an EMBL/GenBank/DDBJ whole genome shotgun (WGS) entry which is preliminary data.</text>
</comment>
<evidence type="ECO:0000313" key="2">
    <source>
        <dbReference type="Proteomes" id="UP000224460"/>
    </source>
</evidence>
<name>A0AC61DC17_9FIRM</name>
<organism evidence="1 2">
    <name type="scientific">Sporanaerobium hydrogeniformans</name>
    <dbReference type="NCBI Taxonomy" id="3072179"/>
    <lineage>
        <taxon>Bacteria</taxon>
        <taxon>Bacillati</taxon>
        <taxon>Bacillota</taxon>
        <taxon>Clostridia</taxon>
        <taxon>Lachnospirales</taxon>
        <taxon>Lachnospiraceae</taxon>
        <taxon>Sporanaerobium</taxon>
    </lineage>
</organism>